<accession>A0A7J8Y444</accession>
<evidence type="ECO:0000256" key="1">
    <source>
        <dbReference type="SAM" id="Phobius"/>
    </source>
</evidence>
<evidence type="ECO:0000313" key="2">
    <source>
        <dbReference type="EMBL" id="MBA0694361.1"/>
    </source>
</evidence>
<evidence type="ECO:0000313" key="3">
    <source>
        <dbReference type="Proteomes" id="UP000593577"/>
    </source>
</evidence>
<dbReference type="EMBL" id="JABFAA010000010">
    <property type="protein sequence ID" value="MBA0694361.1"/>
    <property type="molecule type" value="Genomic_DNA"/>
</dbReference>
<gene>
    <name evidence="2" type="ORF">Goari_004669</name>
</gene>
<protein>
    <submittedName>
        <fullName evidence="2">Uncharacterized protein</fullName>
    </submittedName>
</protein>
<reference evidence="2 3" key="1">
    <citation type="journal article" date="2019" name="Genome Biol. Evol.">
        <title>Insights into the evolution of the New World diploid cottons (Gossypium, subgenus Houzingenia) based on genome sequencing.</title>
        <authorList>
            <person name="Grover C.E."/>
            <person name="Arick M.A. 2nd"/>
            <person name="Thrash A."/>
            <person name="Conover J.L."/>
            <person name="Sanders W.S."/>
            <person name="Peterson D.G."/>
            <person name="Frelichowski J.E."/>
            <person name="Scheffler J.A."/>
            <person name="Scheffler B.E."/>
            <person name="Wendel J.F."/>
        </authorList>
    </citation>
    <scope>NUCLEOTIDE SEQUENCE [LARGE SCALE GENOMIC DNA]</scope>
    <source>
        <strain evidence="2">185</strain>
        <tissue evidence="2">Leaf</tissue>
    </source>
</reference>
<keyword evidence="1" id="KW-1133">Transmembrane helix</keyword>
<comment type="caution">
    <text evidence="2">The sequence shown here is derived from an EMBL/GenBank/DDBJ whole genome shotgun (WGS) entry which is preliminary data.</text>
</comment>
<feature type="non-terminal residue" evidence="2">
    <location>
        <position position="1"/>
    </location>
</feature>
<feature type="transmembrane region" description="Helical" evidence="1">
    <location>
        <begin position="77"/>
        <end position="101"/>
    </location>
</feature>
<keyword evidence="3" id="KW-1185">Reference proteome</keyword>
<dbReference type="Proteomes" id="UP000593577">
    <property type="component" value="Unassembled WGS sequence"/>
</dbReference>
<name>A0A7J8Y444_GOSAI</name>
<proteinExistence type="predicted"/>
<sequence>PYKSRFVKKRVDVSPLYDPCGVIGTLSIFFSIAIRHRRCGVLLGLRVCMYRYIFGFLQLTDSKHATPWPSFGPCGFVVTFMCGSLNMCQALILFCLSIPFYRNGVFLNKLFVYSIYSTVRMRMVPSDELVLEFLKDLCSHTMPKWFRSERYCIGSANKAAHSLTMMALLNFNYIDWDTALNFLVDILQFDACASDSIES</sequence>
<dbReference type="AlphaFoldDB" id="A0A7J8Y444"/>
<keyword evidence="1" id="KW-0472">Membrane</keyword>
<feature type="transmembrane region" description="Helical" evidence="1">
    <location>
        <begin position="16"/>
        <end position="34"/>
    </location>
</feature>
<keyword evidence="1" id="KW-0812">Transmembrane</keyword>
<organism evidence="2 3">
    <name type="scientific">Gossypium aridum</name>
    <name type="common">American cotton</name>
    <name type="synonym">Erioxylum aridum</name>
    <dbReference type="NCBI Taxonomy" id="34290"/>
    <lineage>
        <taxon>Eukaryota</taxon>
        <taxon>Viridiplantae</taxon>
        <taxon>Streptophyta</taxon>
        <taxon>Embryophyta</taxon>
        <taxon>Tracheophyta</taxon>
        <taxon>Spermatophyta</taxon>
        <taxon>Magnoliopsida</taxon>
        <taxon>eudicotyledons</taxon>
        <taxon>Gunneridae</taxon>
        <taxon>Pentapetalae</taxon>
        <taxon>rosids</taxon>
        <taxon>malvids</taxon>
        <taxon>Malvales</taxon>
        <taxon>Malvaceae</taxon>
        <taxon>Malvoideae</taxon>
        <taxon>Gossypium</taxon>
    </lineage>
</organism>
<feature type="transmembrane region" description="Helical" evidence="1">
    <location>
        <begin position="41"/>
        <end position="57"/>
    </location>
</feature>